<accession>A0A6N6MZ75</accession>
<evidence type="ECO:0000256" key="1">
    <source>
        <dbReference type="SAM" id="SignalP"/>
    </source>
</evidence>
<dbReference type="Proteomes" id="UP000438699">
    <property type="component" value="Unassembled WGS sequence"/>
</dbReference>
<feature type="domain" description="Solute-binding protein family 3/N-terminal" evidence="2">
    <location>
        <begin position="54"/>
        <end position="266"/>
    </location>
</feature>
<gene>
    <name evidence="3" type="ORF">F8A88_13305</name>
</gene>
<dbReference type="RefSeq" id="WP_151151659.1">
    <property type="nucleotide sequence ID" value="NZ_WAIE01000006.1"/>
</dbReference>
<keyword evidence="4" id="KW-1185">Reference proteome</keyword>
<evidence type="ECO:0000313" key="4">
    <source>
        <dbReference type="Proteomes" id="UP000438699"/>
    </source>
</evidence>
<evidence type="ECO:0000313" key="3">
    <source>
        <dbReference type="EMBL" id="KAB1440915.1"/>
    </source>
</evidence>
<proteinExistence type="predicted"/>
<name>A0A6N6MZ75_9BACT</name>
<dbReference type="SUPFAM" id="SSF53850">
    <property type="entry name" value="Periplasmic binding protein-like II"/>
    <property type="match status" value="1"/>
</dbReference>
<dbReference type="InterPro" id="IPR001638">
    <property type="entry name" value="Solute-binding_3/MltF_N"/>
</dbReference>
<dbReference type="EMBL" id="WAIE01000006">
    <property type="protein sequence ID" value="KAB1440915.1"/>
    <property type="molecule type" value="Genomic_DNA"/>
</dbReference>
<reference evidence="3 4" key="1">
    <citation type="journal article" date="2017" name="Int. J. Syst. Evol. Microbiol.">
        <title>Desulfovibrio senegalensis sp. nov., a mesophilic sulfate reducer isolated from marine sediment.</title>
        <authorList>
            <person name="Thioye A."/>
            <person name="Gam Z.B.A."/>
            <person name="Mbengue M."/>
            <person name="Cayol J.L."/>
            <person name="Joseph-Bartoli M."/>
            <person name="Toure-Kane C."/>
            <person name="Labat M."/>
        </authorList>
    </citation>
    <scope>NUCLEOTIDE SEQUENCE [LARGE SCALE GENOMIC DNA]</scope>
    <source>
        <strain evidence="3 4">DSM 101509</strain>
    </source>
</reference>
<dbReference type="Gene3D" id="3.40.190.10">
    <property type="entry name" value="Periplasmic binding protein-like II"/>
    <property type="match status" value="2"/>
</dbReference>
<feature type="signal peptide" evidence="1">
    <location>
        <begin position="1"/>
        <end position="25"/>
    </location>
</feature>
<comment type="caution">
    <text evidence="3">The sequence shown here is derived from an EMBL/GenBank/DDBJ whole genome shotgun (WGS) entry which is preliminary data.</text>
</comment>
<feature type="chain" id="PRO_5026977578" evidence="1">
    <location>
        <begin position="26"/>
        <end position="272"/>
    </location>
</feature>
<dbReference type="Pfam" id="PF00497">
    <property type="entry name" value="SBP_bac_3"/>
    <property type="match status" value="1"/>
</dbReference>
<sequence length="272" mass="30368">MNSASRIAAAMLFCMVLLTAHSSLCEQKGMHLVFENQPYAGYICGDGYTVPKNRPGLAVELITMTAKRLGIALSLERMPWKRCLYTVRSGQADGIFPVSQNRDRSRFLAFPSEAPGQPKTTMALCNRSHSFFTLKQSRISWDGMELRNLGSAPVATGTGYTFIHTLDSMGIRHVEFPTQSECFEKLQQGLVGAVATLDDMGQSVLAEHPELLRNVVKLSPPIGSNHYYLAFSRNFVRHNPALVQRFWKTMYAVARSKEFSSIRNTYAANLPH</sequence>
<organism evidence="3 4">
    <name type="scientific">Pseudodesulfovibrio senegalensis</name>
    <dbReference type="NCBI Taxonomy" id="1721087"/>
    <lineage>
        <taxon>Bacteria</taxon>
        <taxon>Pseudomonadati</taxon>
        <taxon>Thermodesulfobacteriota</taxon>
        <taxon>Desulfovibrionia</taxon>
        <taxon>Desulfovibrionales</taxon>
        <taxon>Desulfovibrionaceae</taxon>
    </lineage>
</organism>
<dbReference type="OrthoDB" id="5296159at2"/>
<keyword evidence="1" id="KW-0732">Signal</keyword>
<dbReference type="AlphaFoldDB" id="A0A6N6MZ75"/>
<protein>
    <submittedName>
        <fullName evidence="3">Transporter substrate-binding domain-containing protein</fullName>
    </submittedName>
</protein>
<evidence type="ECO:0000259" key="2">
    <source>
        <dbReference type="Pfam" id="PF00497"/>
    </source>
</evidence>